<dbReference type="Proteomes" id="UP000092403">
    <property type="component" value="Unassembled WGS sequence"/>
</dbReference>
<dbReference type="CDD" id="cd09725">
    <property type="entry name" value="Cas2_I_II_III"/>
    <property type="match status" value="1"/>
</dbReference>
<sequence length="87" mass="10505">MYLIVVYDIEIGRVNKVHKFLRKYLFWRQNSVFEGEITKSQVEKIKIGLKEIIKKDRDSVLMYILEDKYSFKFEVIGIEKNLMETIL</sequence>
<name>A0A150INQ2_9EURY</name>
<accession>A0A150INQ2</accession>
<comment type="function">
    <text evidence="8">CRISPR (clustered regularly interspaced short palindromic repeat), is an adaptive immune system that provides protection against mobile genetic elements (viruses, transposable elements and conjugative plasmids). CRISPR clusters contain sequences complementary to antecedent mobile elements and target invading nucleic acids. CRISPR clusters are transcribed and processed into CRISPR RNA (crRNA). Functions as a ssRNA-specific endoribonuclease. Involved in the integration of spacer DNA into the CRISPR cassette.</text>
</comment>
<protein>
    <recommendedName>
        <fullName evidence="8">CRISPR-associated endoribonuclease Cas2</fullName>
        <ecNumber evidence="8">3.1.-.-</ecNumber>
    </recommendedName>
</protein>
<evidence type="ECO:0000256" key="4">
    <source>
        <dbReference type="ARBA" id="ARBA00022759"/>
    </source>
</evidence>
<feature type="binding site" evidence="8">
    <location>
        <position position="8"/>
    </location>
    <ligand>
        <name>Mg(2+)</name>
        <dbReference type="ChEBI" id="CHEBI:18420"/>
        <note>catalytic</note>
    </ligand>
</feature>
<dbReference type="EMBL" id="LNGF01000053">
    <property type="protein sequence ID" value="KYC46661.1"/>
    <property type="molecule type" value="Genomic_DNA"/>
</dbReference>
<dbReference type="GO" id="GO:0043571">
    <property type="term" value="P:maintenance of CRISPR repeat elements"/>
    <property type="evidence" value="ECO:0007669"/>
    <property type="project" value="UniProtKB-UniRule"/>
</dbReference>
<evidence type="ECO:0000256" key="8">
    <source>
        <dbReference type="HAMAP-Rule" id="MF_01471"/>
    </source>
</evidence>
<evidence type="ECO:0000313" key="10">
    <source>
        <dbReference type="EMBL" id="KYC46661.1"/>
    </source>
</evidence>
<dbReference type="GO" id="GO:0016787">
    <property type="term" value="F:hydrolase activity"/>
    <property type="evidence" value="ECO:0007669"/>
    <property type="project" value="UniProtKB-KW"/>
</dbReference>
<dbReference type="Proteomes" id="UP000091929">
    <property type="component" value="Unassembled WGS sequence"/>
</dbReference>
<accession>A0A150IVR7</accession>
<dbReference type="AlphaFoldDB" id="A0A150INQ2"/>
<evidence type="ECO:0000256" key="1">
    <source>
        <dbReference type="ARBA" id="ARBA00001946"/>
    </source>
</evidence>
<dbReference type="InterPro" id="IPR019199">
    <property type="entry name" value="Virulence_VapD/CRISPR_Cas2"/>
</dbReference>
<evidence type="ECO:0000313" key="11">
    <source>
        <dbReference type="EMBL" id="KYC49073.1"/>
    </source>
</evidence>
<evidence type="ECO:0000313" key="13">
    <source>
        <dbReference type="Proteomes" id="UP000092401"/>
    </source>
</evidence>
<keyword evidence="4 8" id="KW-0255">Endonuclease</keyword>
<evidence type="ECO:0000313" key="9">
    <source>
        <dbReference type="EMBL" id="KYC44487.1"/>
    </source>
</evidence>
<dbReference type="PATRIC" id="fig|1706438.3.peg.1690"/>
<dbReference type="PATRIC" id="fig|1706436.3.peg.1697"/>
<comment type="caution">
    <text evidence="10">The sequence shown here is derived from an EMBL/GenBank/DDBJ whole genome shotgun (WGS) entry which is preliminary data.</text>
</comment>
<dbReference type="SUPFAM" id="SSF143430">
    <property type="entry name" value="TTP0101/SSO1404-like"/>
    <property type="match status" value="1"/>
</dbReference>
<dbReference type="EMBL" id="LNJC01000049">
    <property type="protein sequence ID" value="KYC49073.1"/>
    <property type="molecule type" value="Genomic_DNA"/>
</dbReference>
<comment type="cofactor">
    <cofactor evidence="1 8">
        <name>Mg(2+)</name>
        <dbReference type="ChEBI" id="CHEBI:18420"/>
    </cofactor>
</comment>
<gene>
    <name evidence="10" type="primary">cas2_1</name>
    <name evidence="8 9" type="synonym">cas2</name>
    <name evidence="9" type="ORF">APG10_01679</name>
    <name evidence="10" type="ORF">APG11_01754</name>
    <name evidence="11" type="ORF">APG12_01686</name>
</gene>
<evidence type="ECO:0000256" key="3">
    <source>
        <dbReference type="ARBA" id="ARBA00022723"/>
    </source>
</evidence>
<dbReference type="HAMAP" id="MF_01471">
    <property type="entry name" value="Cas2"/>
    <property type="match status" value="1"/>
</dbReference>
<keyword evidence="3 8" id="KW-0479">Metal-binding</keyword>
<dbReference type="GO" id="GO:0004521">
    <property type="term" value="F:RNA endonuclease activity"/>
    <property type="evidence" value="ECO:0007669"/>
    <property type="project" value="InterPro"/>
</dbReference>
<accession>A0A150IHR1</accession>
<dbReference type="InterPro" id="IPR021127">
    <property type="entry name" value="CRISPR_associated_Cas2"/>
</dbReference>
<dbReference type="Pfam" id="PF09827">
    <property type="entry name" value="CRISPR_Cas2"/>
    <property type="match status" value="1"/>
</dbReference>
<dbReference type="GO" id="GO:0046872">
    <property type="term" value="F:metal ion binding"/>
    <property type="evidence" value="ECO:0007669"/>
    <property type="project" value="UniProtKB-UniRule"/>
</dbReference>
<organism evidence="10 12">
    <name type="scientific">Candidatus Methanofastidiosum methylothiophilum</name>
    <dbReference type="NCBI Taxonomy" id="1705564"/>
    <lineage>
        <taxon>Archaea</taxon>
        <taxon>Methanobacteriati</taxon>
        <taxon>Methanobacteriota</taxon>
        <taxon>Stenosarchaea group</taxon>
        <taxon>Candidatus Methanofastidiosia</taxon>
        <taxon>Candidatus Methanofastidiosales</taxon>
        <taxon>Candidatus Methanofastidiosaceae</taxon>
        <taxon>Candidatus Methanofastidiosum</taxon>
    </lineage>
</organism>
<dbReference type="PANTHER" id="PTHR34405:SF1">
    <property type="entry name" value="CRISPR-ASSOCIATED ENDORIBONUCLEASE CAS2"/>
    <property type="match status" value="1"/>
</dbReference>
<dbReference type="EMBL" id="LNGE01000061">
    <property type="protein sequence ID" value="KYC44487.1"/>
    <property type="molecule type" value="Genomic_DNA"/>
</dbReference>
<reference evidence="12 13" key="1">
    <citation type="journal article" date="2016" name="ISME J.">
        <title>Chasing the elusive Euryarchaeota class WSA2: genomes reveal a uniquely fastidious methyl-reducing methanogen.</title>
        <authorList>
            <person name="Nobu M.K."/>
            <person name="Narihiro T."/>
            <person name="Kuroda K."/>
            <person name="Mei R."/>
            <person name="Liu W.T."/>
        </authorList>
    </citation>
    <scope>NUCLEOTIDE SEQUENCE [LARGE SCALE GENOMIC DNA]</scope>
    <source>
        <strain evidence="9">B03fssc0709_Meth_Bin005</strain>
        <strain evidence="10">B15fssc0709_Meth_Bin003</strain>
        <strain evidence="11">BMIXfssc0709_Meth_Bin006</strain>
    </source>
</reference>
<proteinExistence type="inferred from homology"/>
<evidence type="ECO:0000256" key="5">
    <source>
        <dbReference type="ARBA" id="ARBA00022801"/>
    </source>
</evidence>
<keyword evidence="6 8" id="KW-0460">Magnesium</keyword>
<keyword evidence="2 8" id="KW-0540">Nuclease</keyword>
<dbReference type="Proteomes" id="UP000092401">
    <property type="component" value="Unassembled WGS sequence"/>
</dbReference>
<evidence type="ECO:0000256" key="7">
    <source>
        <dbReference type="ARBA" id="ARBA00023118"/>
    </source>
</evidence>
<dbReference type="Gene3D" id="3.30.70.240">
    <property type="match status" value="1"/>
</dbReference>
<keyword evidence="7 8" id="KW-0051">Antiviral defense</keyword>
<dbReference type="PANTHER" id="PTHR34405">
    <property type="entry name" value="CRISPR-ASSOCIATED ENDORIBONUCLEASE CAS2"/>
    <property type="match status" value="1"/>
</dbReference>
<comment type="similarity">
    <text evidence="8">Belongs to the CRISPR-associated endoribonuclease Cas2 protein family.</text>
</comment>
<keyword evidence="5 8" id="KW-0378">Hydrolase</keyword>
<comment type="subunit">
    <text evidence="8">Homodimer, forms a heterotetramer with a Cas1 homodimer.</text>
</comment>
<dbReference type="GO" id="GO:0051607">
    <property type="term" value="P:defense response to virus"/>
    <property type="evidence" value="ECO:0007669"/>
    <property type="project" value="UniProtKB-UniRule"/>
</dbReference>
<dbReference type="PATRIC" id="fig|1706437.3.peg.1765"/>
<evidence type="ECO:0000256" key="6">
    <source>
        <dbReference type="ARBA" id="ARBA00022842"/>
    </source>
</evidence>
<dbReference type="EC" id="3.1.-.-" evidence="8"/>
<dbReference type="NCBIfam" id="TIGR01573">
    <property type="entry name" value="cas2"/>
    <property type="match status" value="1"/>
</dbReference>
<evidence type="ECO:0000256" key="2">
    <source>
        <dbReference type="ARBA" id="ARBA00022722"/>
    </source>
</evidence>
<evidence type="ECO:0000313" key="12">
    <source>
        <dbReference type="Proteomes" id="UP000091929"/>
    </source>
</evidence>